<dbReference type="eggNOG" id="ENOG5032Z0M">
    <property type="taxonomic scope" value="Bacteria"/>
</dbReference>
<dbReference type="HOGENOM" id="CLU_180396_0_0_3"/>
<protein>
    <recommendedName>
        <fullName evidence="4">DUF2997 domain-containing protein</fullName>
    </recommendedName>
</protein>
<evidence type="ECO:0000313" key="3">
    <source>
        <dbReference type="Proteomes" id="UP000003959"/>
    </source>
</evidence>
<sequence>MISIQDLDTPGLVQQPVPQPATRDKPSTKATMETLEFVIYPDGRVQEKVTGIIGASCAEVTAAIEAQLGQVVSVEKTSDYFDQKLELSATATTQATVSHW</sequence>
<evidence type="ECO:0000256" key="1">
    <source>
        <dbReference type="SAM" id="MobiDB-lite"/>
    </source>
</evidence>
<dbReference type="Pfam" id="PF11211">
    <property type="entry name" value="DUF2997"/>
    <property type="match status" value="1"/>
</dbReference>
<dbReference type="Proteomes" id="UP000003959">
    <property type="component" value="Unassembled WGS sequence"/>
</dbReference>
<proteinExistence type="predicted"/>
<evidence type="ECO:0000313" key="2">
    <source>
        <dbReference type="EMBL" id="EGJ30633.1"/>
    </source>
</evidence>
<organism evidence="2 3">
    <name type="scientific">Moorena producens 3L</name>
    <dbReference type="NCBI Taxonomy" id="489825"/>
    <lineage>
        <taxon>Bacteria</taxon>
        <taxon>Bacillati</taxon>
        <taxon>Cyanobacteriota</taxon>
        <taxon>Cyanophyceae</taxon>
        <taxon>Coleofasciculales</taxon>
        <taxon>Coleofasciculaceae</taxon>
        <taxon>Moorena</taxon>
    </lineage>
</organism>
<keyword evidence="3" id="KW-1185">Reference proteome</keyword>
<evidence type="ECO:0008006" key="4">
    <source>
        <dbReference type="Google" id="ProtNLM"/>
    </source>
</evidence>
<dbReference type="EMBL" id="GL890948">
    <property type="protein sequence ID" value="EGJ30633.1"/>
    <property type="molecule type" value="Genomic_DNA"/>
</dbReference>
<dbReference type="InterPro" id="IPR021375">
    <property type="entry name" value="DUF2997"/>
</dbReference>
<accession>F4XXF5</accession>
<name>F4XXF5_9CYAN</name>
<reference evidence="3" key="1">
    <citation type="journal article" date="2011" name="Proc. Natl. Acad. Sci. U.S.A.">
        <title>Genomic insights into the physiology and ecology of the marine filamentous cyanobacterium Lyngbya majuscula.</title>
        <authorList>
            <person name="Jones A.C."/>
            <person name="Monroe E.A."/>
            <person name="Podell S."/>
            <person name="Hess W.R."/>
            <person name="Klages S."/>
            <person name="Esquenazi E."/>
            <person name="Niessen S."/>
            <person name="Hoover H."/>
            <person name="Rothmann M."/>
            <person name="Lasken R.S."/>
            <person name="Yates J.R.III."/>
            <person name="Reinhardt R."/>
            <person name="Kube M."/>
            <person name="Burkart M.D."/>
            <person name="Allen E.E."/>
            <person name="Dorrestein P.C."/>
            <person name="Gerwick W.H."/>
            <person name="Gerwick L."/>
        </authorList>
    </citation>
    <scope>NUCLEOTIDE SEQUENCE [LARGE SCALE GENOMIC DNA]</scope>
    <source>
        <strain evidence="3">3L</strain>
    </source>
</reference>
<feature type="region of interest" description="Disordered" evidence="1">
    <location>
        <begin position="1"/>
        <end position="29"/>
    </location>
</feature>
<dbReference type="AlphaFoldDB" id="F4XXF5"/>
<gene>
    <name evidence="2" type="ORF">LYNGBM3L_47460</name>
</gene>